<proteinExistence type="predicted"/>
<feature type="signal peptide" evidence="1">
    <location>
        <begin position="1"/>
        <end position="21"/>
    </location>
</feature>
<dbReference type="EMBL" id="BJYU01000004">
    <property type="protein sequence ID" value="GEO13009.1"/>
    <property type="molecule type" value="Genomic_DNA"/>
</dbReference>
<organism evidence="3 4">
    <name type="scientific">Microvirga aerophila</name>
    <dbReference type="NCBI Taxonomy" id="670291"/>
    <lineage>
        <taxon>Bacteria</taxon>
        <taxon>Pseudomonadati</taxon>
        <taxon>Pseudomonadota</taxon>
        <taxon>Alphaproteobacteria</taxon>
        <taxon>Hyphomicrobiales</taxon>
        <taxon>Methylobacteriaceae</taxon>
        <taxon>Microvirga</taxon>
    </lineage>
</organism>
<dbReference type="InterPro" id="IPR021796">
    <property type="entry name" value="Tll0287-like_dom"/>
</dbReference>
<sequence>MKSLIAALLLSVAAIYLFVTAPPPLPDESSSASNDGPTIPVKVLLDSANLVNAAARKIYTERIVSRGHEASLSFNEEWRQPEVESGLLPALFLREVASELRKQDAALALFLGSDQPISSSNAFKGEQIGQFEALTYDQKPRYFEMPSLQLQVGLYADLAVAPGCVSCHNEHPNTPKRDWKLGDVMGATTWTYPRSTVTDRELRQGIAQVYEAIARAYATYLAKTQRFRDAPLIGGHWPEKGRRQLPDVETFVAAVKDATAPSILNTAVLFQ</sequence>
<feature type="domain" description="Tll0287-like" evidence="2">
    <location>
        <begin position="74"/>
        <end position="193"/>
    </location>
</feature>
<evidence type="ECO:0000259" key="2">
    <source>
        <dbReference type="Pfam" id="PF11845"/>
    </source>
</evidence>
<evidence type="ECO:0000313" key="3">
    <source>
        <dbReference type="EMBL" id="GEO13009.1"/>
    </source>
</evidence>
<name>A0A512BM18_9HYPH</name>
<reference evidence="3 4" key="1">
    <citation type="submission" date="2019-07" db="EMBL/GenBank/DDBJ databases">
        <title>Whole genome shotgun sequence of Microvirga aerophila NBRC 106136.</title>
        <authorList>
            <person name="Hosoyama A."/>
            <person name="Uohara A."/>
            <person name="Ohji S."/>
            <person name="Ichikawa N."/>
        </authorList>
    </citation>
    <scope>NUCLEOTIDE SEQUENCE [LARGE SCALE GENOMIC DNA]</scope>
    <source>
        <strain evidence="3 4">NBRC 106136</strain>
    </source>
</reference>
<accession>A0A512BM18</accession>
<dbReference type="AlphaFoldDB" id="A0A512BM18"/>
<dbReference type="Proteomes" id="UP000321085">
    <property type="component" value="Unassembled WGS sequence"/>
</dbReference>
<keyword evidence="4" id="KW-1185">Reference proteome</keyword>
<evidence type="ECO:0000256" key="1">
    <source>
        <dbReference type="SAM" id="SignalP"/>
    </source>
</evidence>
<feature type="chain" id="PRO_5022147984" description="Tll0287-like domain-containing protein" evidence="1">
    <location>
        <begin position="22"/>
        <end position="271"/>
    </location>
</feature>
<evidence type="ECO:0000313" key="4">
    <source>
        <dbReference type="Proteomes" id="UP000321085"/>
    </source>
</evidence>
<keyword evidence="1" id="KW-0732">Signal</keyword>
<comment type="caution">
    <text evidence="3">The sequence shown here is derived from an EMBL/GenBank/DDBJ whole genome shotgun (WGS) entry which is preliminary data.</text>
</comment>
<protein>
    <recommendedName>
        <fullName evidence="2">Tll0287-like domain-containing protein</fullName>
    </recommendedName>
</protein>
<dbReference type="Pfam" id="PF11845">
    <property type="entry name" value="Tll0287-like"/>
    <property type="match status" value="1"/>
</dbReference>
<gene>
    <name evidence="3" type="ORF">MAE02_07050</name>
</gene>